<protein>
    <submittedName>
        <fullName evidence="1">Uncharacterized protein</fullName>
    </submittedName>
</protein>
<evidence type="ECO:0000313" key="1">
    <source>
        <dbReference type="EMBL" id="CCX34774.1"/>
    </source>
</evidence>
<name>U4LSZ2_PYROM</name>
<dbReference type="AlphaFoldDB" id="U4LSZ2"/>
<dbReference type="Proteomes" id="UP000018144">
    <property type="component" value="Unassembled WGS sequence"/>
</dbReference>
<dbReference type="EMBL" id="HF936631">
    <property type="protein sequence ID" value="CCX34774.1"/>
    <property type="molecule type" value="Genomic_DNA"/>
</dbReference>
<organism evidence="1 2">
    <name type="scientific">Pyronema omphalodes (strain CBS 100304)</name>
    <name type="common">Pyronema confluens</name>
    <dbReference type="NCBI Taxonomy" id="1076935"/>
    <lineage>
        <taxon>Eukaryota</taxon>
        <taxon>Fungi</taxon>
        <taxon>Dikarya</taxon>
        <taxon>Ascomycota</taxon>
        <taxon>Pezizomycotina</taxon>
        <taxon>Pezizomycetes</taxon>
        <taxon>Pezizales</taxon>
        <taxon>Pyronemataceae</taxon>
        <taxon>Pyronema</taxon>
    </lineage>
</organism>
<reference evidence="1 2" key="1">
    <citation type="journal article" date="2013" name="PLoS Genet.">
        <title>The genome and development-dependent transcriptomes of Pyronema confluens: a window into fungal evolution.</title>
        <authorList>
            <person name="Traeger S."/>
            <person name="Altegoer F."/>
            <person name="Freitag M."/>
            <person name="Gabaldon T."/>
            <person name="Kempken F."/>
            <person name="Kumar A."/>
            <person name="Marcet-Houben M."/>
            <person name="Poggeler S."/>
            <person name="Stajich J.E."/>
            <person name="Nowrousian M."/>
        </authorList>
    </citation>
    <scope>NUCLEOTIDE SEQUENCE [LARGE SCALE GENOMIC DNA]</scope>
    <source>
        <strain evidence="2">CBS 100304</strain>
        <tissue evidence="1">Vegetative mycelium</tissue>
    </source>
</reference>
<proteinExistence type="predicted"/>
<sequence length="25" mass="2761">MYQGVCGDLLREAVIVTGCCWLLFA</sequence>
<evidence type="ECO:0000313" key="2">
    <source>
        <dbReference type="Proteomes" id="UP000018144"/>
    </source>
</evidence>
<keyword evidence="2" id="KW-1185">Reference proteome</keyword>
<accession>U4LSZ2</accession>
<gene>
    <name evidence="1" type="ORF">PCON_04291</name>
</gene>